<keyword evidence="3" id="KW-1185">Reference proteome</keyword>
<evidence type="ECO:0000313" key="3">
    <source>
        <dbReference type="Proteomes" id="UP000203589"/>
    </source>
</evidence>
<sequence length="308" mass="33898">MPMLCVTVTDSDPRLHGDDVPLQPALAAALAADSGPVTIMVHGYKYQPGHPIHCPHGTLMSPEPRNGDWKIVSWPERLGLHGQRGQGLAISFGWRARGSIWAAHRRAEAAGHALAALVREIRQYAPTRRINVVAHSLGARVALTAIRVGPCGAITRAVLLAAAEYGEIASQTLDSPSGRLTEVLNVTTRENDLYDFMLECLVPPQRRGDRMLGHGGLRHPRLVTLQLDDTRSLAALRHAGFPIAAPERLICHWSPYLRKGVFPLYRAVLTGAMPLDRLRALLPDDCAPRWSRLRLRLPRPQPRLLPAE</sequence>
<gene>
    <name evidence="2" type="ORF">ANTHELSMS3_04196</name>
</gene>
<evidence type="ECO:0000259" key="1">
    <source>
        <dbReference type="Pfam" id="PF24322"/>
    </source>
</evidence>
<name>A0A222E9P6_9RHOB</name>
<protein>
    <recommendedName>
        <fullName evidence="1">T6SS Tle3 phospholipase effector alpha/beta domain-containing protein</fullName>
    </recommendedName>
</protein>
<dbReference type="Pfam" id="PF24322">
    <property type="entry name" value="Tle3"/>
    <property type="match status" value="1"/>
</dbReference>
<feature type="domain" description="T6SS Tle3 phospholipase effector alpha/beta" evidence="1">
    <location>
        <begin position="109"/>
        <end position="148"/>
    </location>
</feature>
<accession>A0A222E9P6</accession>
<dbReference type="Gene3D" id="3.40.50.1820">
    <property type="entry name" value="alpha/beta hydrolase"/>
    <property type="match status" value="1"/>
</dbReference>
<dbReference type="SUPFAM" id="SSF53474">
    <property type="entry name" value="alpha/beta-Hydrolases"/>
    <property type="match status" value="1"/>
</dbReference>
<dbReference type="OrthoDB" id="7303283at2"/>
<organism evidence="2 3">
    <name type="scientific">Antarctobacter heliothermus</name>
    <dbReference type="NCBI Taxonomy" id="74033"/>
    <lineage>
        <taxon>Bacteria</taxon>
        <taxon>Pseudomonadati</taxon>
        <taxon>Pseudomonadota</taxon>
        <taxon>Alphaproteobacteria</taxon>
        <taxon>Rhodobacterales</taxon>
        <taxon>Roseobacteraceae</taxon>
        <taxon>Antarctobacter</taxon>
    </lineage>
</organism>
<dbReference type="InterPro" id="IPR029058">
    <property type="entry name" value="AB_hydrolase_fold"/>
</dbReference>
<proteinExistence type="predicted"/>
<dbReference type="KEGG" id="aht:ANTHELSMS3_04196"/>
<dbReference type="AlphaFoldDB" id="A0A222E9P6"/>
<evidence type="ECO:0000313" key="2">
    <source>
        <dbReference type="EMBL" id="ASP22800.1"/>
    </source>
</evidence>
<dbReference type="Proteomes" id="UP000203589">
    <property type="component" value="Chromosome"/>
</dbReference>
<dbReference type="InterPro" id="IPR056221">
    <property type="entry name" value="Tle3_ab_dom"/>
</dbReference>
<dbReference type="EMBL" id="CP022540">
    <property type="protein sequence ID" value="ASP22800.1"/>
    <property type="molecule type" value="Genomic_DNA"/>
</dbReference>
<dbReference type="RefSeq" id="WP_094036510.1">
    <property type="nucleotide sequence ID" value="NZ_CP022540.1"/>
</dbReference>
<reference evidence="2 3" key="1">
    <citation type="submission" date="2017-07" db="EMBL/GenBank/DDBJ databases">
        <title>Genome Sequence of Antarctobacter heliothermus Strain SMS3 Isolated from a culture of the Diatom Skeletonema marinoi.</title>
        <authorList>
            <person name="Topel M."/>
            <person name="Pinder M.I.M."/>
            <person name="Johansson O.N."/>
            <person name="Kourtchenko O."/>
            <person name="Godhe A."/>
            <person name="Clarke A.K."/>
        </authorList>
    </citation>
    <scope>NUCLEOTIDE SEQUENCE [LARGE SCALE GENOMIC DNA]</scope>
    <source>
        <strain evidence="2 3">SMS3</strain>
    </source>
</reference>